<protein>
    <submittedName>
        <fullName evidence="2">Uncharacterized protein</fullName>
    </submittedName>
</protein>
<accession>A0A1Z1D9L2</accession>
<sequence length="56" mass="6291">MKKRYKVTALFEDGTSQCLVVGNFSSPTNAWCAAMRNLTPEGIARVQHYNVEEISK</sequence>
<evidence type="ECO:0000313" key="3">
    <source>
        <dbReference type="Proteomes" id="UP000224660"/>
    </source>
</evidence>
<evidence type="ECO:0000313" key="1">
    <source>
        <dbReference type="EMBL" id="APZ82267.1"/>
    </source>
</evidence>
<organism evidence="2 3">
    <name type="scientific">Bacillus phage vB_BsuM-Goe2</name>
    <dbReference type="NCBI Taxonomy" id="1933062"/>
    <lineage>
        <taxon>Viruses</taxon>
        <taxon>Duplodnaviria</taxon>
        <taxon>Heunggongvirae</taxon>
        <taxon>Uroviricota</taxon>
        <taxon>Caudoviricetes</taxon>
        <taxon>Herelleviridae</taxon>
        <taxon>Spounavirinae</taxon>
        <taxon>Okubovirus</taxon>
        <taxon>Okubovirus camphawk</taxon>
    </lineage>
</organism>
<dbReference type="EMBL" id="KY368639">
    <property type="protein sequence ID" value="APZ82267.1"/>
    <property type="molecule type" value="Genomic_DNA"/>
</dbReference>
<proteinExistence type="predicted"/>
<dbReference type="Proteomes" id="UP000224660">
    <property type="component" value="Segment"/>
</dbReference>
<name>A0A1Z1D9L2_9CAUD</name>
<dbReference type="EMBL" id="KY368639">
    <property type="protein sequence ID" value="APZ82465.1"/>
    <property type="molecule type" value="Genomic_DNA"/>
</dbReference>
<gene>
    <name evidence="1" type="ORF">Goe2_c02700</name>
    <name evidence="2" type="ORF">Goe2_c22900</name>
</gene>
<reference evidence="2 3" key="1">
    <citation type="journal article" date="2017" name="Viruses">
        <title>Characterization of Bacillus subtilis Viruses vB_BsuM-Goe2 and vB_BsuM-Goe3.</title>
        <authorList>
            <person name="Willms I.M."/>
            <person name="Hoppert M."/>
            <person name="Hertel R."/>
        </authorList>
    </citation>
    <scope>NUCLEOTIDE SEQUENCE [LARGE SCALE GENOMIC DNA]</scope>
</reference>
<evidence type="ECO:0000313" key="2">
    <source>
        <dbReference type="EMBL" id="APZ82465.1"/>
    </source>
</evidence>